<evidence type="ECO:0000313" key="4">
    <source>
        <dbReference type="Proteomes" id="UP000198749"/>
    </source>
</evidence>
<dbReference type="RefSeq" id="WP_091360320.1">
    <property type="nucleotide sequence ID" value="NZ_AP025284.1"/>
</dbReference>
<protein>
    <submittedName>
        <fullName evidence="3">Glycosyl transferase family 11</fullName>
    </submittedName>
</protein>
<organism evidence="3 4">
    <name type="scientific">Amphritea atlantica</name>
    <dbReference type="NCBI Taxonomy" id="355243"/>
    <lineage>
        <taxon>Bacteria</taxon>
        <taxon>Pseudomonadati</taxon>
        <taxon>Pseudomonadota</taxon>
        <taxon>Gammaproteobacteria</taxon>
        <taxon>Oceanospirillales</taxon>
        <taxon>Oceanospirillaceae</taxon>
        <taxon>Amphritea</taxon>
    </lineage>
</organism>
<dbReference type="EMBL" id="FOGB01000011">
    <property type="protein sequence ID" value="SEQ91986.1"/>
    <property type="molecule type" value="Genomic_DNA"/>
</dbReference>
<dbReference type="Gene3D" id="3.40.50.11350">
    <property type="match status" value="1"/>
</dbReference>
<reference evidence="4" key="1">
    <citation type="submission" date="2016-10" db="EMBL/GenBank/DDBJ databases">
        <authorList>
            <person name="Varghese N."/>
            <person name="Submissions S."/>
        </authorList>
    </citation>
    <scope>NUCLEOTIDE SEQUENCE [LARGE SCALE GENOMIC DNA]</scope>
    <source>
        <strain evidence="4">DSM 18887</strain>
    </source>
</reference>
<evidence type="ECO:0000256" key="2">
    <source>
        <dbReference type="ARBA" id="ARBA00022679"/>
    </source>
</evidence>
<accession>A0A1H9JYE8</accession>
<dbReference type="CDD" id="cd11301">
    <property type="entry name" value="Fut1_Fut2_like"/>
    <property type="match status" value="1"/>
</dbReference>
<sequence>MVIVRLIGGLGNQLFQYAYALSLVGKGYRVKLDISEFDTYTLHGGFSLGAYGQGIEIASDAEVNALTRVGPLSTVLRKLQGKKSRRVIRESNFSFDEKMLLPEDNHYLVGYFQSEKYFENIRGELQEFLSLEYKLSDYSRRVFEDIKNSVVSVSVHIRRGDYVSDQSAYRTHGVCSLEYYSAAIKHLEEGHSEVDFYIFSDDINWVKENLKVKRAQYIASEQKRFAGEDIYLMSQCDHNIVANSSFSWWGAWLNDNSRKEVIAPQQWYADPEMQRLSKPLVPADWIRL</sequence>
<proteinExistence type="predicted"/>
<dbReference type="OrthoDB" id="9794601at2"/>
<dbReference type="AlphaFoldDB" id="A0A1H9JYE8"/>
<dbReference type="GO" id="GO:0008107">
    <property type="term" value="F:galactoside 2-alpha-L-fucosyltransferase activity"/>
    <property type="evidence" value="ECO:0007669"/>
    <property type="project" value="InterPro"/>
</dbReference>
<dbReference type="STRING" id="355243.SAMN03080615_03234"/>
<dbReference type="Pfam" id="PF01531">
    <property type="entry name" value="Glyco_transf_11"/>
    <property type="match status" value="1"/>
</dbReference>
<dbReference type="Proteomes" id="UP000198749">
    <property type="component" value="Unassembled WGS sequence"/>
</dbReference>
<keyword evidence="2 3" id="KW-0808">Transferase</keyword>
<dbReference type="GO" id="GO:0005975">
    <property type="term" value="P:carbohydrate metabolic process"/>
    <property type="evidence" value="ECO:0007669"/>
    <property type="project" value="InterPro"/>
</dbReference>
<evidence type="ECO:0000256" key="1">
    <source>
        <dbReference type="ARBA" id="ARBA00022676"/>
    </source>
</evidence>
<keyword evidence="1" id="KW-0328">Glycosyltransferase</keyword>
<dbReference type="PANTHER" id="PTHR11927:SF9">
    <property type="entry name" value="L-FUCOSYLTRANSFERASE"/>
    <property type="match status" value="1"/>
</dbReference>
<dbReference type="GO" id="GO:0016020">
    <property type="term" value="C:membrane"/>
    <property type="evidence" value="ECO:0007669"/>
    <property type="project" value="InterPro"/>
</dbReference>
<keyword evidence="4" id="KW-1185">Reference proteome</keyword>
<evidence type="ECO:0000313" key="3">
    <source>
        <dbReference type="EMBL" id="SEQ91986.1"/>
    </source>
</evidence>
<dbReference type="InterPro" id="IPR002516">
    <property type="entry name" value="Glyco_trans_11"/>
</dbReference>
<name>A0A1H9JYE8_9GAMM</name>
<dbReference type="PANTHER" id="PTHR11927">
    <property type="entry name" value="GALACTOSIDE 2-L-FUCOSYLTRANSFERASE"/>
    <property type="match status" value="1"/>
</dbReference>
<gene>
    <name evidence="3" type="ORF">SAMN03080615_03234</name>
</gene>